<dbReference type="RefSeq" id="WP_013684769.1">
    <property type="nucleotide sequence ID" value="NC_015320.1"/>
</dbReference>
<dbReference type="AlphaFoldDB" id="F2KSP8"/>
<dbReference type="STRING" id="693661.Arcve_2129"/>
<dbReference type="HOGENOM" id="CLU_080131_0_0_2"/>
<dbReference type="InterPro" id="IPR002825">
    <property type="entry name" value="Pept_S49_ser-pept_pro"/>
</dbReference>
<organism evidence="1 2">
    <name type="scientific">Archaeoglobus veneficus (strain DSM 11195 / SNP6)</name>
    <dbReference type="NCBI Taxonomy" id="693661"/>
    <lineage>
        <taxon>Archaea</taxon>
        <taxon>Methanobacteriati</taxon>
        <taxon>Methanobacteriota</taxon>
        <taxon>Archaeoglobi</taxon>
        <taxon>Archaeoglobales</taxon>
        <taxon>Archaeoglobaceae</taxon>
        <taxon>Archaeoglobus</taxon>
    </lineage>
</organism>
<dbReference type="Proteomes" id="UP000008136">
    <property type="component" value="Chromosome"/>
</dbReference>
<dbReference type="eggNOG" id="arCOG01911">
    <property type="taxonomic scope" value="Archaea"/>
</dbReference>
<dbReference type="PANTHER" id="PTHR35984:SF1">
    <property type="entry name" value="PERIPLASMIC SERINE PROTEASE"/>
    <property type="match status" value="1"/>
</dbReference>
<keyword evidence="2" id="KW-1185">Reference proteome</keyword>
<dbReference type="SUPFAM" id="SSF52096">
    <property type="entry name" value="ClpP/crotonase"/>
    <property type="match status" value="1"/>
</dbReference>
<evidence type="ECO:0000313" key="2">
    <source>
        <dbReference type="Proteomes" id="UP000008136"/>
    </source>
</evidence>
<accession>F2KSP8</accession>
<dbReference type="GO" id="GO:0016020">
    <property type="term" value="C:membrane"/>
    <property type="evidence" value="ECO:0007669"/>
    <property type="project" value="InterPro"/>
</dbReference>
<dbReference type="InterPro" id="IPR029045">
    <property type="entry name" value="ClpP/crotonase-like_dom_sf"/>
</dbReference>
<evidence type="ECO:0008006" key="3">
    <source>
        <dbReference type="Google" id="ProtNLM"/>
    </source>
</evidence>
<dbReference type="KEGG" id="ave:Arcve_2129"/>
<proteinExistence type="predicted"/>
<name>F2KSP8_ARCVS</name>
<protein>
    <recommendedName>
        <fullName evidence="3">Serine protease</fullName>
    </recommendedName>
</protein>
<reference evidence="1 2" key="1">
    <citation type="submission" date="2011-03" db="EMBL/GenBank/DDBJ databases">
        <title>The complete genome of Archaeoglobus veneficus SNP6.</title>
        <authorList>
            <consortium name="US DOE Joint Genome Institute (JGI-PGF)"/>
            <person name="Lucas S."/>
            <person name="Copeland A."/>
            <person name="Lapidus A."/>
            <person name="Bruce D."/>
            <person name="Goodwin L."/>
            <person name="Pitluck S."/>
            <person name="Kyrpides N."/>
            <person name="Mavromatis K."/>
            <person name="Pagani I."/>
            <person name="Ivanova N."/>
            <person name="Mikhailova N."/>
            <person name="Lu M."/>
            <person name="Detter J.C."/>
            <person name="Tapia R."/>
            <person name="Han C."/>
            <person name="Land M."/>
            <person name="Hauser L."/>
            <person name="Markowitz V."/>
            <person name="Cheng J.-F."/>
            <person name="Hugenholtz P."/>
            <person name="Woyke T."/>
            <person name="Wu D."/>
            <person name="Spring S."/>
            <person name="Brambilla E."/>
            <person name="Klenk H.-P."/>
            <person name="Eisen J.A."/>
        </authorList>
    </citation>
    <scope>NUCLEOTIDE SEQUENCE [LARGE SCALE GENOMIC DNA]</scope>
    <source>
        <strain>SNP6</strain>
    </source>
</reference>
<dbReference type="OrthoDB" id="146310at2157"/>
<dbReference type="PANTHER" id="PTHR35984">
    <property type="entry name" value="PERIPLASMIC SERINE PROTEASE"/>
    <property type="match status" value="1"/>
</dbReference>
<gene>
    <name evidence="1" type="ordered locus">Arcve_2129</name>
</gene>
<sequence length="322" mass="36434">MPSWGEILREIANKEIVWAKKVEQGENLPHPCDVVRREYLMKLHKYTGRNTIVYATSWTQAHQIPPEYITITEEDIQGFMEAIYGLEGKELDLILHSPGGQPSATEALVTYLRKKFDDIRVIVPQAAMSAATMLACAANKIIMGKHSSLGPVDPQLILDTPLGRRSVPAGAILDQFGWAKYECEGNQESLGIWVPILQQYGPALLIEANNAIELSQQLVNKWLREYMFKDIEDGEKLAEAISKKLSDHRYFKSHSRHISIDEARELGLLVEELENDQKFQDLVLSVFHATTITFDLTAAVKIIENHEGRAFIKLYGHPKQDE</sequence>
<dbReference type="GeneID" id="10395265"/>
<dbReference type="Pfam" id="PF01972">
    <property type="entry name" value="SDH_protease"/>
    <property type="match status" value="1"/>
</dbReference>
<dbReference type="EMBL" id="CP002588">
    <property type="protein sequence ID" value="AEA48118.1"/>
    <property type="molecule type" value="Genomic_DNA"/>
</dbReference>
<evidence type="ECO:0000313" key="1">
    <source>
        <dbReference type="EMBL" id="AEA48118.1"/>
    </source>
</evidence>
<dbReference type="Gene3D" id="3.90.226.10">
    <property type="entry name" value="2-enoyl-CoA Hydratase, Chain A, domain 1"/>
    <property type="match status" value="1"/>
</dbReference>